<dbReference type="EMBL" id="BT069105">
    <property type="protein sequence ID" value="ACN36002.1"/>
    <property type="molecule type" value="mRNA"/>
</dbReference>
<proteinExistence type="evidence at transcript level"/>
<organism evidence="1">
    <name type="scientific">Zea mays</name>
    <name type="common">Maize</name>
    <dbReference type="NCBI Taxonomy" id="4577"/>
    <lineage>
        <taxon>Eukaryota</taxon>
        <taxon>Viridiplantae</taxon>
        <taxon>Streptophyta</taxon>
        <taxon>Embryophyta</taxon>
        <taxon>Tracheophyta</taxon>
        <taxon>Spermatophyta</taxon>
        <taxon>Magnoliopsida</taxon>
        <taxon>Liliopsida</taxon>
        <taxon>Poales</taxon>
        <taxon>Poaceae</taxon>
        <taxon>PACMAD clade</taxon>
        <taxon>Panicoideae</taxon>
        <taxon>Andropogonodae</taxon>
        <taxon>Andropogoneae</taxon>
        <taxon>Tripsacinae</taxon>
        <taxon>Zea</taxon>
    </lineage>
</organism>
<name>C0PLD6_MAIZE</name>
<reference evidence="1" key="1">
    <citation type="journal article" date="2009" name="PLoS Genet.">
        <title>Sequencing, mapping, and analysis of 27,455 maize full-length cDNAs.</title>
        <authorList>
            <person name="Soderlund C."/>
            <person name="Descour A."/>
            <person name="Kudrna D."/>
            <person name="Bomhoff M."/>
            <person name="Boyd L."/>
            <person name="Currie J."/>
            <person name="Angelova A."/>
            <person name="Collura K."/>
            <person name="Wissotski M."/>
            <person name="Ashley E."/>
            <person name="Morrow D."/>
            <person name="Fernandes J."/>
            <person name="Walbot V."/>
            <person name="Yu Y."/>
        </authorList>
    </citation>
    <scope>NUCLEOTIDE SEQUENCE</scope>
    <source>
        <strain evidence="1">B73</strain>
    </source>
</reference>
<reference evidence="1" key="2">
    <citation type="submission" date="2012-06" db="EMBL/GenBank/DDBJ databases">
        <authorList>
            <person name="Yu Y."/>
            <person name="Currie J."/>
            <person name="Lomeli R."/>
            <person name="Angelova A."/>
            <person name="Collura K."/>
            <person name="Wissotski M."/>
            <person name="Campos D."/>
            <person name="Kudrna D."/>
            <person name="Golser W."/>
            <person name="Ashely E."/>
            <person name="Descour A."/>
            <person name="Fernandes J."/>
            <person name="Soderlund C."/>
            <person name="Walbot V."/>
        </authorList>
    </citation>
    <scope>NUCLEOTIDE SEQUENCE</scope>
    <source>
        <strain evidence="1">B73</strain>
    </source>
</reference>
<dbReference type="AlphaFoldDB" id="C0PLD6"/>
<accession>C0PLD6</accession>
<sequence>MRRRVRERKEVAAGARVERVSSGKPFPTLLGRGRKPCSLPRIGPGSWVTKHNFFSLWDNLARGFGRQGMGRYSPEILGYQRCPWG</sequence>
<protein>
    <submittedName>
        <fullName evidence="1">Uncharacterized protein</fullName>
    </submittedName>
</protein>
<evidence type="ECO:0000313" key="1">
    <source>
        <dbReference type="EMBL" id="ACN36002.1"/>
    </source>
</evidence>